<evidence type="ECO:0000313" key="2">
    <source>
        <dbReference type="WBParaSite" id="RSKR_0001120000.1"/>
    </source>
</evidence>
<sequence>MSDVEDYMSDTLILNAQYEKKKSRIDGHRERMLAIEKRNQENTLKQTEKLSKHQLETKIRDEGLQKSIEPHNIGFKLLSKLGFQSALSDEKVENTPLITKAPLPIEILTGITGMTLIKT</sequence>
<organism evidence="1 2">
    <name type="scientific">Rhabditophanes sp. KR3021</name>
    <dbReference type="NCBI Taxonomy" id="114890"/>
    <lineage>
        <taxon>Eukaryota</taxon>
        <taxon>Metazoa</taxon>
        <taxon>Ecdysozoa</taxon>
        <taxon>Nematoda</taxon>
        <taxon>Chromadorea</taxon>
        <taxon>Rhabditida</taxon>
        <taxon>Tylenchina</taxon>
        <taxon>Panagrolaimomorpha</taxon>
        <taxon>Strongyloidoidea</taxon>
        <taxon>Alloionematidae</taxon>
        <taxon>Rhabditophanes</taxon>
    </lineage>
</organism>
<protein>
    <submittedName>
        <fullName evidence="2">G-patch domain-containing protein</fullName>
    </submittedName>
</protein>
<accession>A0AC35UFE8</accession>
<proteinExistence type="predicted"/>
<dbReference type="WBParaSite" id="RSKR_0001120000.1">
    <property type="protein sequence ID" value="RSKR_0001120000.1"/>
    <property type="gene ID" value="RSKR_0001120000"/>
</dbReference>
<dbReference type="Proteomes" id="UP000095286">
    <property type="component" value="Unplaced"/>
</dbReference>
<evidence type="ECO:0000313" key="1">
    <source>
        <dbReference type="Proteomes" id="UP000095286"/>
    </source>
</evidence>
<name>A0AC35UFE8_9BILA</name>
<reference evidence="2" key="1">
    <citation type="submission" date="2016-11" db="UniProtKB">
        <authorList>
            <consortium name="WormBaseParasite"/>
        </authorList>
    </citation>
    <scope>IDENTIFICATION</scope>
    <source>
        <strain evidence="2">KR3021</strain>
    </source>
</reference>